<proteinExistence type="predicted"/>
<organism evidence="1 2">
    <name type="scientific">Modicisalibacter xianhensis</name>
    <dbReference type="NCBI Taxonomy" id="442341"/>
    <lineage>
        <taxon>Bacteria</taxon>
        <taxon>Pseudomonadati</taxon>
        <taxon>Pseudomonadota</taxon>
        <taxon>Gammaproteobacteria</taxon>
        <taxon>Oceanospirillales</taxon>
        <taxon>Halomonadaceae</taxon>
        <taxon>Modicisalibacter</taxon>
    </lineage>
</organism>
<dbReference type="AlphaFoldDB" id="A0A1I3F0I5"/>
<dbReference type="RefSeq" id="WP_092849201.1">
    <property type="nucleotide sequence ID" value="NZ_FOPY01000015.1"/>
</dbReference>
<evidence type="ECO:0000313" key="1">
    <source>
        <dbReference type="EMBL" id="SFI04716.1"/>
    </source>
</evidence>
<dbReference type="EMBL" id="FOPY01000015">
    <property type="protein sequence ID" value="SFI04716.1"/>
    <property type="molecule type" value="Genomic_DNA"/>
</dbReference>
<protein>
    <submittedName>
        <fullName evidence="1">Uncharacterized protein</fullName>
    </submittedName>
</protein>
<sequence>MDRSLTINEALDYARKTFAPYPVATLINEKDAVEVTVQVDGYAVRVAHLDSGSTPTREAYLDAIRTVRTHMHVIGARFEGGDTGLDEH</sequence>
<name>A0A1I3F0I5_9GAMM</name>
<accession>A0A1I3F0I5</accession>
<evidence type="ECO:0000313" key="2">
    <source>
        <dbReference type="Proteomes" id="UP000199040"/>
    </source>
</evidence>
<keyword evidence="2" id="KW-1185">Reference proteome</keyword>
<reference evidence="1 2" key="1">
    <citation type="submission" date="2016-10" db="EMBL/GenBank/DDBJ databases">
        <authorList>
            <person name="de Groot N.N."/>
        </authorList>
    </citation>
    <scope>NUCLEOTIDE SEQUENCE [LARGE SCALE GENOMIC DNA]</scope>
    <source>
        <strain evidence="1 2">CGMCC 1.6848</strain>
    </source>
</reference>
<gene>
    <name evidence="1" type="ORF">SAMN04487959_115103</name>
</gene>
<dbReference type="Proteomes" id="UP000199040">
    <property type="component" value="Unassembled WGS sequence"/>
</dbReference>